<sequence length="121" mass="12514">MLSALRIALVWILVLIVVPLGGSPFEQPAEGCESSCPCDEAEHVADAEAGETHADEELPCEDDCAEDCSGCCDARVAVALVSLTGLPSMYLGAAASCELPPLDAPGCRVAIGVFRPPRSLT</sequence>
<comment type="caution">
    <text evidence="1">The sequence shown here is derived from an EMBL/GenBank/DDBJ whole genome shotgun (WGS) entry which is preliminary data.</text>
</comment>
<name>A0A2S9YTB6_9BACT</name>
<gene>
    <name evidence="1" type="ORF">ENSA7_19020</name>
</gene>
<dbReference type="EMBL" id="PVNL01000042">
    <property type="protein sequence ID" value="PRQ08279.1"/>
    <property type="molecule type" value="Genomic_DNA"/>
</dbReference>
<organism evidence="1 2">
    <name type="scientific">Enhygromyxa salina</name>
    <dbReference type="NCBI Taxonomy" id="215803"/>
    <lineage>
        <taxon>Bacteria</taxon>
        <taxon>Pseudomonadati</taxon>
        <taxon>Myxococcota</taxon>
        <taxon>Polyangia</taxon>
        <taxon>Nannocystales</taxon>
        <taxon>Nannocystaceae</taxon>
        <taxon>Enhygromyxa</taxon>
    </lineage>
</organism>
<evidence type="ECO:0000313" key="1">
    <source>
        <dbReference type="EMBL" id="PRQ08279.1"/>
    </source>
</evidence>
<protein>
    <submittedName>
        <fullName evidence="1">Uncharacterized protein</fullName>
    </submittedName>
</protein>
<dbReference type="AlphaFoldDB" id="A0A2S9YTB6"/>
<reference evidence="1 2" key="1">
    <citation type="submission" date="2018-03" db="EMBL/GenBank/DDBJ databases">
        <title>Draft Genome Sequences of the Obligatory Marine Myxobacteria Enhygromyxa salina SWB007.</title>
        <authorList>
            <person name="Poehlein A."/>
            <person name="Moghaddam J.A."/>
            <person name="Harms H."/>
            <person name="Alanjari M."/>
            <person name="Koenig G.M."/>
            <person name="Daniel R."/>
            <person name="Schaeberle T.F."/>
        </authorList>
    </citation>
    <scope>NUCLEOTIDE SEQUENCE [LARGE SCALE GENOMIC DNA]</scope>
    <source>
        <strain evidence="1 2">SWB007</strain>
    </source>
</reference>
<dbReference type="Proteomes" id="UP000238823">
    <property type="component" value="Unassembled WGS sequence"/>
</dbReference>
<evidence type="ECO:0000313" key="2">
    <source>
        <dbReference type="Proteomes" id="UP000238823"/>
    </source>
</evidence>
<accession>A0A2S9YTB6</accession>
<proteinExistence type="predicted"/>